<organism evidence="7 8">
    <name type="scientific">Rubrobacter radiotolerans</name>
    <name type="common">Arthrobacter radiotolerans</name>
    <dbReference type="NCBI Taxonomy" id="42256"/>
    <lineage>
        <taxon>Bacteria</taxon>
        <taxon>Bacillati</taxon>
        <taxon>Actinomycetota</taxon>
        <taxon>Rubrobacteria</taxon>
        <taxon>Rubrobacterales</taxon>
        <taxon>Rubrobacteraceae</taxon>
        <taxon>Rubrobacter</taxon>
    </lineage>
</organism>
<evidence type="ECO:0000256" key="3">
    <source>
        <dbReference type="ARBA" id="ARBA00022989"/>
    </source>
</evidence>
<evidence type="ECO:0000256" key="2">
    <source>
        <dbReference type="ARBA" id="ARBA00022692"/>
    </source>
</evidence>
<gene>
    <name evidence="7" type="ORF">RradSPS_1977</name>
</gene>
<dbReference type="EMBL" id="CP007514">
    <property type="protein sequence ID" value="AHY47260.1"/>
    <property type="molecule type" value="Genomic_DNA"/>
</dbReference>
<name>A0A023X5H5_RUBRA</name>
<reference evidence="7 8" key="1">
    <citation type="submission" date="2014-03" db="EMBL/GenBank/DDBJ databases">
        <title>Complete genome sequence of the Radio-Resistant Rubrobacter radiotolerans RSPS-4.</title>
        <authorList>
            <person name="Egas C.C."/>
            <person name="Barroso C.C."/>
            <person name="Froufe H.J.C."/>
            <person name="Pacheco J.J."/>
            <person name="Albuquerque L.L."/>
            <person name="da Costa M.M.S."/>
        </authorList>
    </citation>
    <scope>NUCLEOTIDE SEQUENCE [LARGE SCALE GENOMIC DNA]</scope>
    <source>
        <strain evidence="7 8">RSPS-4</strain>
    </source>
</reference>
<feature type="transmembrane region" description="Helical" evidence="5">
    <location>
        <begin position="41"/>
        <end position="62"/>
    </location>
</feature>
<sequence length="386" mass="41608">MRAGWSNLFGMSEGDGETIAKLGARLREGARRGAERVRLSVWSVLQTSIAASLSYFLAVFLLGHEQPFFAPIAAVISLSITLGERGRRTVQLVFGVAIGLLLADLLVLALGTGPARIGLVVLIAMVAAVFFSGRMLTVNQAAISAILVVVLQPPDAGFEPDRFLDALLGGGVALTINHLLPANPERLVERAAREVFSELVSVLEEVAASLRESDPERARRTLLRARRVDDRIRSMTEAISAGYETARLSPTRRRALKHLQLYSAAGNRIELAAINVRVLARGAYNAVLRGDAIPDVLPEAVLDLAEAFKALAEYLEEHEPPEEVKRHALRAAEKATSLLKKRHDLAASVLVGQVRSAAVDILRSAGMDQESSLRALEEAAGRASEV</sequence>
<feature type="transmembrane region" description="Helical" evidence="5">
    <location>
        <begin position="68"/>
        <end position="85"/>
    </location>
</feature>
<dbReference type="HOGENOM" id="CLU_046662_1_0_11"/>
<keyword evidence="2 5" id="KW-0812">Transmembrane</keyword>
<keyword evidence="3 5" id="KW-1133">Transmembrane helix</keyword>
<accession>A0A023X5H5</accession>
<dbReference type="AlphaFoldDB" id="A0A023X5H5"/>
<proteinExistence type="predicted"/>
<comment type="subcellular location">
    <subcellularLocation>
        <location evidence="1">Membrane</location>
        <topology evidence="1">Multi-pass membrane protein</topology>
    </subcellularLocation>
</comment>
<evidence type="ECO:0000256" key="4">
    <source>
        <dbReference type="ARBA" id="ARBA00023136"/>
    </source>
</evidence>
<feature type="transmembrane region" description="Helical" evidence="5">
    <location>
        <begin position="92"/>
        <end position="111"/>
    </location>
</feature>
<feature type="domain" description="Integral membrane bound transporter" evidence="6">
    <location>
        <begin position="56"/>
        <end position="175"/>
    </location>
</feature>
<evidence type="ECO:0000313" key="7">
    <source>
        <dbReference type="EMBL" id="AHY47260.1"/>
    </source>
</evidence>
<keyword evidence="8" id="KW-1185">Reference proteome</keyword>
<dbReference type="GO" id="GO:0016020">
    <property type="term" value="C:membrane"/>
    <property type="evidence" value="ECO:0007669"/>
    <property type="project" value="UniProtKB-SubCell"/>
</dbReference>
<evidence type="ECO:0000259" key="6">
    <source>
        <dbReference type="Pfam" id="PF13515"/>
    </source>
</evidence>
<protein>
    <submittedName>
        <fullName evidence="7">Fusaric acid resistance protein-like</fullName>
    </submittedName>
</protein>
<evidence type="ECO:0000256" key="1">
    <source>
        <dbReference type="ARBA" id="ARBA00004141"/>
    </source>
</evidence>
<dbReference type="KEGG" id="rrd:RradSPS_1977"/>
<feature type="transmembrane region" description="Helical" evidence="5">
    <location>
        <begin position="117"/>
        <end position="136"/>
    </location>
</feature>
<evidence type="ECO:0000313" key="8">
    <source>
        <dbReference type="Proteomes" id="UP000025229"/>
    </source>
</evidence>
<evidence type="ECO:0000256" key="5">
    <source>
        <dbReference type="SAM" id="Phobius"/>
    </source>
</evidence>
<dbReference type="Pfam" id="PF13515">
    <property type="entry name" value="FUSC_2"/>
    <property type="match status" value="1"/>
</dbReference>
<dbReference type="Proteomes" id="UP000025229">
    <property type="component" value="Chromosome"/>
</dbReference>
<keyword evidence="4 5" id="KW-0472">Membrane</keyword>
<dbReference type="STRING" id="42256.RradSPS_1977"/>
<dbReference type="InterPro" id="IPR049453">
    <property type="entry name" value="Memb_transporter_dom"/>
</dbReference>
<dbReference type="eggNOG" id="COG4129">
    <property type="taxonomic scope" value="Bacteria"/>
</dbReference>